<dbReference type="Pfam" id="PF07811">
    <property type="entry name" value="TadE"/>
    <property type="match status" value="1"/>
</dbReference>
<keyword evidence="1" id="KW-0472">Membrane</keyword>
<dbReference type="EMBL" id="JAUOPJ010000002">
    <property type="protein sequence ID" value="MDO6456004.1"/>
    <property type="molecule type" value="Genomic_DNA"/>
</dbReference>
<dbReference type="AlphaFoldDB" id="A0AAW7XRV5"/>
<evidence type="ECO:0000256" key="1">
    <source>
        <dbReference type="SAM" id="Phobius"/>
    </source>
</evidence>
<keyword evidence="1" id="KW-1133">Transmembrane helix</keyword>
<name>A0AAW7XRV5_9RHOB</name>
<comment type="caution">
    <text evidence="3">The sequence shown here is derived from an EMBL/GenBank/DDBJ whole genome shotgun (WGS) entry which is preliminary data.</text>
</comment>
<accession>A0AAW7XRV5</accession>
<feature type="domain" description="TadE-like" evidence="2">
    <location>
        <begin position="13"/>
        <end position="55"/>
    </location>
</feature>
<reference evidence="3" key="1">
    <citation type="submission" date="2023-07" db="EMBL/GenBank/DDBJ databases">
        <title>Genome content predicts the carbon catabolic preferences of heterotrophic bacteria.</title>
        <authorList>
            <person name="Gralka M."/>
        </authorList>
    </citation>
    <scope>NUCLEOTIDE SEQUENCE</scope>
    <source>
        <strain evidence="3">I2M02</strain>
    </source>
</reference>
<organism evidence="3 4">
    <name type="scientific">Celeribacter halophilus</name>
    <dbReference type="NCBI Taxonomy" id="576117"/>
    <lineage>
        <taxon>Bacteria</taxon>
        <taxon>Pseudomonadati</taxon>
        <taxon>Pseudomonadota</taxon>
        <taxon>Alphaproteobacteria</taxon>
        <taxon>Rhodobacterales</taxon>
        <taxon>Roseobacteraceae</taxon>
        <taxon>Celeribacter</taxon>
    </lineage>
</organism>
<evidence type="ECO:0000259" key="2">
    <source>
        <dbReference type="Pfam" id="PF07811"/>
    </source>
</evidence>
<gene>
    <name evidence="3" type="ORF">Q4494_02855</name>
</gene>
<evidence type="ECO:0000313" key="4">
    <source>
        <dbReference type="Proteomes" id="UP001169823"/>
    </source>
</evidence>
<feature type="transmembrane region" description="Helical" evidence="1">
    <location>
        <begin position="20"/>
        <end position="42"/>
    </location>
</feature>
<proteinExistence type="predicted"/>
<evidence type="ECO:0000313" key="3">
    <source>
        <dbReference type="EMBL" id="MDO6456004.1"/>
    </source>
</evidence>
<dbReference type="RefSeq" id="WP_303494112.1">
    <property type="nucleotide sequence ID" value="NZ_JAUOPJ010000002.1"/>
</dbReference>
<protein>
    <submittedName>
        <fullName evidence="3">Pilus assembly protein</fullName>
    </submittedName>
</protein>
<dbReference type="InterPro" id="IPR012495">
    <property type="entry name" value="TadE-like_dom"/>
</dbReference>
<sequence length="148" mass="16551">MFNWRAFWRDEDGATAVEFALVLPLLLSMLFGIVAFGQYFAISNSLQQIAAEAARYSVSEPYFADRKDRAETFLASPGERFSFLDADHITNTEICVFPEDQTDCGITNEFDAVQITLTYDLDGTAVAIADSFLGIGIEDITRRSYLAY</sequence>
<dbReference type="Proteomes" id="UP001169823">
    <property type="component" value="Unassembled WGS sequence"/>
</dbReference>
<keyword evidence="1" id="KW-0812">Transmembrane</keyword>